<comment type="caution">
    <text evidence="1">The sequence shown here is derived from an EMBL/GenBank/DDBJ whole genome shotgun (WGS) entry which is preliminary data.</text>
</comment>
<evidence type="ECO:0000313" key="1">
    <source>
        <dbReference type="EMBL" id="NML59910.1"/>
    </source>
</evidence>
<dbReference type="Proteomes" id="UP000583752">
    <property type="component" value="Unassembled WGS sequence"/>
</dbReference>
<organism evidence="1 2">
    <name type="scientific">Massilia polaris</name>
    <dbReference type="NCBI Taxonomy" id="2728846"/>
    <lineage>
        <taxon>Bacteria</taxon>
        <taxon>Pseudomonadati</taxon>
        <taxon>Pseudomonadota</taxon>
        <taxon>Betaproteobacteria</taxon>
        <taxon>Burkholderiales</taxon>
        <taxon>Oxalobacteraceae</taxon>
        <taxon>Telluria group</taxon>
        <taxon>Massilia</taxon>
    </lineage>
</organism>
<keyword evidence="2" id="KW-1185">Reference proteome</keyword>
<accession>A0A848HI91</accession>
<reference evidence="1 2" key="1">
    <citation type="submission" date="2020-04" db="EMBL/GenBank/DDBJ databases">
        <title>Massilia sp. RP-1-19 isolated from soil.</title>
        <authorList>
            <person name="Dahal R.H."/>
        </authorList>
    </citation>
    <scope>NUCLEOTIDE SEQUENCE [LARGE SCALE GENOMIC DNA]</scope>
    <source>
        <strain evidence="1 2">RP-1-19</strain>
    </source>
</reference>
<name>A0A848HI91_9BURK</name>
<proteinExistence type="predicted"/>
<dbReference type="EMBL" id="JABBGG010000001">
    <property type="protein sequence ID" value="NML59910.1"/>
    <property type="molecule type" value="Genomic_DNA"/>
</dbReference>
<sequence length="84" mass="8625">MSERSFALGCVGLALAVGLVVPDPGGRQPAVSPARPDFVVVRPAQQEALKTIDRMDDGPFAVHHAGPVKADATPALLSAVRSAP</sequence>
<dbReference type="AlphaFoldDB" id="A0A848HI91"/>
<evidence type="ECO:0000313" key="2">
    <source>
        <dbReference type="Proteomes" id="UP000583752"/>
    </source>
</evidence>
<dbReference type="RefSeq" id="WP_169463598.1">
    <property type="nucleotide sequence ID" value="NZ_JABBGG010000001.1"/>
</dbReference>
<protein>
    <submittedName>
        <fullName evidence="1">Uncharacterized protein</fullName>
    </submittedName>
</protein>
<gene>
    <name evidence="1" type="ORF">HHL21_02185</name>
</gene>